<dbReference type="PANTHER" id="PTHR21472">
    <property type="entry name" value="ENDONUCLEASE DOMAIN-CONTAINING 1 PROTEIN ENDOD1"/>
    <property type="match status" value="1"/>
</dbReference>
<keyword evidence="1" id="KW-0732">Signal</keyword>
<dbReference type="GO" id="GO:0046872">
    <property type="term" value="F:metal ion binding"/>
    <property type="evidence" value="ECO:0007669"/>
    <property type="project" value="InterPro"/>
</dbReference>
<accession>A0AAD5XLL8</accession>
<protein>
    <recommendedName>
        <fullName evidence="6">DNA/RNA non-specific endonuclease domain-containing protein</fullName>
    </recommendedName>
</protein>
<evidence type="ECO:0000256" key="1">
    <source>
        <dbReference type="SAM" id="SignalP"/>
    </source>
</evidence>
<feature type="domain" description="ENPP1-3/EXOG-like endonuclease/phosphodiesterase" evidence="2">
    <location>
        <begin position="404"/>
        <end position="610"/>
    </location>
</feature>
<organism evidence="4 5">
    <name type="scientific">Geranomyces variabilis</name>
    <dbReference type="NCBI Taxonomy" id="109894"/>
    <lineage>
        <taxon>Eukaryota</taxon>
        <taxon>Fungi</taxon>
        <taxon>Fungi incertae sedis</taxon>
        <taxon>Chytridiomycota</taxon>
        <taxon>Chytridiomycota incertae sedis</taxon>
        <taxon>Chytridiomycetes</taxon>
        <taxon>Spizellomycetales</taxon>
        <taxon>Powellomycetaceae</taxon>
        <taxon>Geranomyces</taxon>
    </lineage>
</organism>
<evidence type="ECO:0000259" key="3">
    <source>
        <dbReference type="SMART" id="SM00892"/>
    </source>
</evidence>
<dbReference type="SMART" id="SM00477">
    <property type="entry name" value="NUC"/>
    <property type="match status" value="1"/>
</dbReference>
<dbReference type="InterPro" id="IPR039015">
    <property type="entry name" value="ENDOD1"/>
</dbReference>
<dbReference type="EMBL" id="JADGJQ010000111">
    <property type="protein sequence ID" value="KAJ3169069.1"/>
    <property type="molecule type" value="Genomic_DNA"/>
</dbReference>
<dbReference type="SUPFAM" id="SSF54060">
    <property type="entry name" value="His-Me finger endonucleases"/>
    <property type="match status" value="1"/>
</dbReference>
<dbReference type="InterPro" id="IPR044929">
    <property type="entry name" value="DNA/RNA_non-sp_Endonuclease_sf"/>
</dbReference>
<dbReference type="SMART" id="SM00892">
    <property type="entry name" value="Endonuclease_NS"/>
    <property type="match status" value="1"/>
</dbReference>
<keyword evidence="5" id="KW-1185">Reference proteome</keyword>
<feature type="chain" id="PRO_5041930030" description="DNA/RNA non-specific endonuclease domain-containing protein" evidence="1">
    <location>
        <begin position="23"/>
        <end position="714"/>
    </location>
</feature>
<reference evidence="4" key="1">
    <citation type="submission" date="2020-05" db="EMBL/GenBank/DDBJ databases">
        <title>Phylogenomic resolution of chytrid fungi.</title>
        <authorList>
            <person name="Stajich J.E."/>
            <person name="Amses K."/>
            <person name="Simmons R."/>
            <person name="Seto K."/>
            <person name="Myers J."/>
            <person name="Bonds A."/>
            <person name="Quandt C.A."/>
            <person name="Barry K."/>
            <person name="Liu P."/>
            <person name="Grigoriev I."/>
            <person name="Longcore J.E."/>
            <person name="James T.Y."/>
        </authorList>
    </citation>
    <scope>NUCLEOTIDE SEQUENCE</scope>
    <source>
        <strain evidence="4">JEL0379</strain>
    </source>
</reference>
<name>A0AAD5XLL8_9FUNG</name>
<dbReference type="InterPro" id="IPR044925">
    <property type="entry name" value="His-Me_finger_sf"/>
</dbReference>
<evidence type="ECO:0000259" key="2">
    <source>
        <dbReference type="SMART" id="SM00477"/>
    </source>
</evidence>
<dbReference type="InterPro" id="IPR001604">
    <property type="entry name" value="Endo_G_ENPP1-like_dom"/>
</dbReference>
<dbReference type="GO" id="GO:0003676">
    <property type="term" value="F:nucleic acid binding"/>
    <property type="evidence" value="ECO:0007669"/>
    <property type="project" value="InterPro"/>
</dbReference>
<dbReference type="GO" id="GO:0016787">
    <property type="term" value="F:hydrolase activity"/>
    <property type="evidence" value="ECO:0007669"/>
    <property type="project" value="InterPro"/>
</dbReference>
<evidence type="ECO:0000313" key="5">
    <source>
        <dbReference type="Proteomes" id="UP001212152"/>
    </source>
</evidence>
<dbReference type="Gene3D" id="3.40.570.10">
    <property type="entry name" value="Extracellular Endonuclease, subunit A"/>
    <property type="match status" value="1"/>
</dbReference>
<comment type="caution">
    <text evidence="4">The sequence shown here is derived from an EMBL/GenBank/DDBJ whole genome shotgun (WGS) entry which is preliminary data.</text>
</comment>
<dbReference type="Pfam" id="PF01223">
    <property type="entry name" value="Endonuclease_NS"/>
    <property type="match status" value="1"/>
</dbReference>
<dbReference type="AlphaFoldDB" id="A0AAD5XLL8"/>
<dbReference type="Proteomes" id="UP001212152">
    <property type="component" value="Unassembled WGS sequence"/>
</dbReference>
<sequence>MTLLLKLLPVLLLLLVLGGTHAAQYDTVRDSAVDLDGLDPSSFVKTYFDMPGVDASTDVLGQIFVQLQVSAAPPVKAIPVVGSATSPAADPGPFPAALPTLDDRTVSALPIEFPGNAAAIATFTGAAMWSAQNPDAVLTIWAFGSGMSLTTTPYRGATRGAPSPGPQTFPVDNHVAILITRGGVPFAFDPIMHPQDGKNILNALVDLPTWFSGLSGVSSVYVCGATSTIPDGPCFDSTWIGPDHVQTRLSFFETIRSKLQTQEDTWRQSGTATNLIQGDMKTLSLQMQCEDSSNCQIEPDFSDNEGSDPPSCSASLSARASAESHRIRLARRAVPSNVLPNRVAYADITAAGGLGVLSTACPTHFLNGRAPELGADFWQNSVRDLSTHNFRLLCKGSTNHVPVLALVYDSTFLSPVIAAFSLEPGLVKADSLKRKSDSWKMEQVISERHGDRLTKGEQPHSKTLAVNGWREYNRGHLVANAFRSYDQELSKATFSTWNMFPQESSVNSGGLWFQIEYRAKQLAKAAAGTVYGFAGTWFDPRTGVTGMAGGNPGPFSLAIPSASWMALCDSTNGQAGAWWAPNAPSSPPFYFHSLRFIEQKLGPNVHLYPNSNCQQQVSPDTISAWFRPGDSWVLAWTTVDVGSRVYEVLDEATKVWSAVTQRPSGLDAQVTSDMSTQRWVFGCDAVGSVRFFSIIFKAVEYRMLFGGALAASCQ</sequence>
<feature type="signal peptide" evidence="1">
    <location>
        <begin position="1"/>
        <end position="22"/>
    </location>
</feature>
<dbReference type="PANTHER" id="PTHR21472:SF15">
    <property type="entry name" value="ENDONUCLEASE DOMAIN-CONTAINING 1 PROTEIN-RELATED"/>
    <property type="match status" value="1"/>
</dbReference>
<gene>
    <name evidence="4" type="ORF">HDU87_000854</name>
</gene>
<feature type="domain" description="DNA/RNA non-specific endonuclease/pyrophosphatase/phosphodiesterase" evidence="3">
    <location>
        <begin position="400"/>
        <end position="614"/>
    </location>
</feature>
<proteinExistence type="predicted"/>
<evidence type="ECO:0000313" key="4">
    <source>
        <dbReference type="EMBL" id="KAJ3169069.1"/>
    </source>
</evidence>
<evidence type="ECO:0008006" key="6">
    <source>
        <dbReference type="Google" id="ProtNLM"/>
    </source>
</evidence>
<dbReference type="InterPro" id="IPR020821">
    <property type="entry name" value="ENPP1-3/EXOG-like_nuc-like"/>
</dbReference>